<organism evidence="1 2">
    <name type="scientific">Nephila pilipes</name>
    <name type="common">Giant wood spider</name>
    <name type="synonym">Nephila maculata</name>
    <dbReference type="NCBI Taxonomy" id="299642"/>
    <lineage>
        <taxon>Eukaryota</taxon>
        <taxon>Metazoa</taxon>
        <taxon>Ecdysozoa</taxon>
        <taxon>Arthropoda</taxon>
        <taxon>Chelicerata</taxon>
        <taxon>Arachnida</taxon>
        <taxon>Araneae</taxon>
        <taxon>Araneomorphae</taxon>
        <taxon>Entelegynae</taxon>
        <taxon>Araneoidea</taxon>
        <taxon>Nephilidae</taxon>
        <taxon>Nephila</taxon>
    </lineage>
</organism>
<accession>A0A8X6UCD5</accession>
<name>A0A8X6UCD5_NEPPI</name>
<dbReference type="PANTHER" id="PTHR38681">
    <property type="entry name" value="RETROVIRUS-RELATED POL POLYPROTEIN FROM TRANSPOSON 412-LIKE PROTEIN-RELATED"/>
    <property type="match status" value="1"/>
</dbReference>
<dbReference type="AlphaFoldDB" id="A0A8X6UCD5"/>
<comment type="caution">
    <text evidence="1">The sequence shown here is derived from an EMBL/GenBank/DDBJ whole genome shotgun (WGS) entry which is preliminary data.</text>
</comment>
<dbReference type="OrthoDB" id="6425810at2759"/>
<dbReference type="PANTHER" id="PTHR38681:SF1">
    <property type="entry name" value="RETROVIRUS-RELATED POL POLYPROTEIN FROM TRANSPOSON 412-LIKE PROTEIN"/>
    <property type="match status" value="1"/>
</dbReference>
<evidence type="ECO:0000313" key="2">
    <source>
        <dbReference type="Proteomes" id="UP000887013"/>
    </source>
</evidence>
<sequence length="194" mass="22047">MAHGSAQWTTVLPFILLGFRTTWKKDLQATAVIMIYGAPIRLLGKFLCQSKQSADPATFVGSFRETMLRLSPPMTRHHEQNTFFMSKDLTTCSIVFLRTYSIKKNLKPLYESPYKVVDHTEKVFHILRHGKDVSESVVWLKPAYVFKELMDILAGENKEIEVSSEPVEVLDTGQEIFLLKVQAGKKPLLVTATE</sequence>
<protein>
    <submittedName>
        <fullName evidence="1">Uncharacterized protein</fullName>
    </submittedName>
</protein>
<gene>
    <name evidence="1" type="primary">AVEN_212884_1</name>
    <name evidence="1" type="ORF">NPIL_46121</name>
</gene>
<keyword evidence="2" id="KW-1185">Reference proteome</keyword>
<evidence type="ECO:0000313" key="1">
    <source>
        <dbReference type="EMBL" id="GFU00287.1"/>
    </source>
</evidence>
<dbReference type="Proteomes" id="UP000887013">
    <property type="component" value="Unassembled WGS sequence"/>
</dbReference>
<reference evidence="1" key="1">
    <citation type="submission" date="2020-08" db="EMBL/GenBank/DDBJ databases">
        <title>Multicomponent nature underlies the extraordinary mechanical properties of spider dragline silk.</title>
        <authorList>
            <person name="Kono N."/>
            <person name="Nakamura H."/>
            <person name="Mori M."/>
            <person name="Yoshida Y."/>
            <person name="Ohtoshi R."/>
            <person name="Malay A.D."/>
            <person name="Moran D.A.P."/>
            <person name="Tomita M."/>
            <person name="Numata K."/>
            <person name="Arakawa K."/>
        </authorList>
    </citation>
    <scope>NUCLEOTIDE SEQUENCE</scope>
</reference>
<dbReference type="EMBL" id="BMAW01122766">
    <property type="protein sequence ID" value="GFU00287.1"/>
    <property type="molecule type" value="Genomic_DNA"/>
</dbReference>
<proteinExistence type="predicted"/>